<name>X0YUL1_9ZZZZ</name>
<dbReference type="EMBL" id="BART01003713">
    <property type="protein sequence ID" value="GAG60339.1"/>
    <property type="molecule type" value="Genomic_DNA"/>
</dbReference>
<feature type="non-terminal residue" evidence="1">
    <location>
        <position position="118"/>
    </location>
</feature>
<organism evidence="1">
    <name type="scientific">marine sediment metagenome</name>
    <dbReference type="NCBI Taxonomy" id="412755"/>
    <lineage>
        <taxon>unclassified sequences</taxon>
        <taxon>metagenomes</taxon>
        <taxon>ecological metagenomes</taxon>
    </lineage>
</organism>
<reference evidence="1" key="1">
    <citation type="journal article" date="2014" name="Front. Microbiol.">
        <title>High frequency of phylogenetically diverse reductive dehalogenase-homologous genes in deep subseafloor sedimentary metagenomes.</title>
        <authorList>
            <person name="Kawai M."/>
            <person name="Futagami T."/>
            <person name="Toyoda A."/>
            <person name="Takaki Y."/>
            <person name="Nishi S."/>
            <person name="Hori S."/>
            <person name="Arai W."/>
            <person name="Tsubouchi T."/>
            <person name="Morono Y."/>
            <person name="Uchiyama I."/>
            <person name="Ito T."/>
            <person name="Fujiyama A."/>
            <person name="Inagaki F."/>
            <person name="Takami H."/>
        </authorList>
    </citation>
    <scope>NUCLEOTIDE SEQUENCE</scope>
    <source>
        <strain evidence="1">Expedition CK06-06</strain>
    </source>
</reference>
<dbReference type="AlphaFoldDB" id="X0YUL1"/>
<protein>
    <submittedName>
        <fullName evidence="1">Uncharacterized protein</fullName>
    </submittedName>
</protein>
<accession>X0YUL1</accession>
<sequence>MAQEKYTEAIKQIKEIFIKLFEEEPTPDDEIEAKEYLLNLLRQLLNNISGFENKEDLIQETLKIVENWDTLDLWFKEVNGLTENIKKLIEYREKSEIKKKIEEFIQESDEETETTPEF</sequence>
<comment type="caution">
    <text evidence="1">The sequence shown here is derived from an EMBL/GenBank/DDBJ whole genome shotgun (WGS) entry which is preliminary data.</text>
</comment>
<evidence type="ECO:0000313" key="1">
    <source>
        <dbReference type="EMBL" id="GAG60339.1"/>
    </source>
</evidence>
<gene>
    <name evidence="1" type="ORF">S01H4_09963</name>
</gene>
<proteinExistence type="predicted"/>